<gene>
    <name evidence="2" type="ORF">ElP_35390</name>
</gene>
<dbReference type="Proteomes" id="UP000317835">
    <property type="component" value="Chromosome"/>
</dbReference>
<reference evidence="2 3" key="1">
    <citation type="submission" date="2019-02" db="EMBL/GenBank/DDBJ databases">
        <title>Deep-cultivation of Planctomycetes and their phenomic and genomic characterization uncovers novel biology.</title>
        <authorList>
            <person name="Wiegand S."/>
            <person name="Jogler M."/>
            <person name="Boedeker C."/>
            <person name="Pinto D."/>
            <person name="Vollmers J."/>
            <person name="Rivas-Marin E."/>
            <person name="Kohn T."/>
            <person name="Peeters S.H."/>
            <person name="Heuer A."/>
            <person name="Rast P."/>
            <person name="Oberbeckmann S."/>
            <person name="Bunk B."/>
            <person name="Jeske O."/>
            <person name="Meyerdierks A."/>
            <person name="Storesund J.E."/>
            <person name="Kallscheuer N."/>
            <person name="Luecker S."/>
            <person name="Lage O.M."/>
            <person name="Pohl T."/>
            <person name="Merkel B.J."/>
            <person name="Hornburger P."/>
            <person name="Mueller R.-W."/>
            <person name="Bruemmer F."/>
            <person name="Labrenz M."/>
            <person name="Spormann A.M."/>
            <person name="Op den Camp H."/>
            <person name="Overmann J."/>
            <person name="Amann R."/>
            <person name="Jetten M.S.M."/>
            <person name="Mascher T."/>
            <person name="Medema M.H."/>
            <person name="Devos D.P."/>
            <person name="Kaster A.-K."/>
            <person name="Ovreas L."/>
            <person name="Rohde M."/>
            <person name="Galperin M.Y."/>
            <person name="Jogler C."/>
        </authorList>
    </citation>
    <scope>NUCLEOTIDE SEQUENCE [LARGE SCALE GENOMIC DNA]</scope>
    <source>
        <strain evidence="2 3">ElP</strain>
    </source>
</reference>
<protein>
    <submittedName>
        <fullName evidence="2">Uncharacterized protein</fullName>
    </submittedName>
</protein>
<accession>A0A518H464</accession>
<organism evidence="2 3">
    <name type="scientific">Tautonia plasticadhaerens</name>
    <dbReference type="NCBI Taxonomy" id="2527974"/>
    <lineage>
        <taxon>Bacteria</taxon>
        <taxon>Pseudomonadati</taxon>
        <taxon>Planctomycetota</taxon>
        <taxon>Planctomycetia</taxon>
        <taxon>Isosphaerales</taxon>
        <taxon>Isosphaeraceae</taxon>
        <taxon>Tautonia</taxon>
    </lineage>
</organism>
<dbReference type="AlphaFoldDB" id="A0A518H464"/>
<dbReference type="KEGG" id="tpla:ElP_35390"/>
<evidence type="ECO:0000256" key="1">
    <source>
        <dbReference type="SAM" id="MobiDB-lite"/>
    </source>
</evidence>
<feature type="region of interest" description="Disordered" evidence="1">
    <location>
        <begin position="30"/>
        <end position="78"/>
    </location>
</feature>
<sequence>MQTLTITIPDGYKIVLLPISAGGSLPTSFDASPDRVAPSPQGFDHLLRPTTEPQGRPDRPPVLRPIPAPSTGEPDRALGGTAYRTIYVSVLGMSASEYRRRHRLAPDAHILPHLDVPTRQWIAAARRRTRAILEGGIRSHFDAARQAVRETRSSKPEHTPMSQDDFLKRLMEL</sequence>
<proteinExistence type="predicted"/>
<evidence type="ECO:0000313" key="2">
    <source>
        <dbReference type="EMBL" id="QDV35635.1"/>
    </source>
</evidence>
<name>A0A518H464_9BACT</name>
<dbReference type="EMBL" id="CP036426">
    <property type="protein sequence ID" value="QDV35635.1"/>
    <property type="molecule type" value="Genomic_DNA"/>
</dbReference>
<keyword evidence="3" id="KW-1185">Reference proteome</keyword>
<evidence type="ECO:0000313" key="3">
    <source>
        <dbReference type="Proteomes" id="UP000317835"/>
    </source>
</evidence>